<dbReference type="InterPro" id="IPR006139">
    <property type="entry name" value="D-isomer_2_OHA_DH_cat_dom"/>
</dbReference>
<evidence type="ECO:0000259" key="6">
    <source>
        <dbReference type="Pfam" id="PF02826"/>
    </source>
</evidence>
<dbReference type="GO" id="GO:0030267">
    <property type="term" value="F:glyoxylate reductase (NADPH) activity"/>
    <property type="evidence" value="ECO:0007669"/>
    <property type="project" value="TreeGrafter"/>
</dbReference>
<proteinExistence type="inferred from homology"/>
<keyword evidence="2 4" id="KW-0560">Oxidoreductase</keyword>
<dbReference type="Pfam" id="PF00389">
    <property type="entry name" value="2-Hacid_dh"/>
    <property type="match status" value="1"/>
</dbReference>
<dbReference type="KEGG" id="aarc:G127AT_06600"/>
<keyword evidence="8" id="KW-1185">Reference proteome</keyword>
<dbReference type="RefSeq" id="WP_210901239.1">
    <property type="nucleotide sequence ID" value="NZ_CP071696.1"/>
</dbReference>
<organism evidence="7 8">
    <name type="scientific">Agromyces archimandritae</name>
    <dbReference type="NCBI Taxonomy" id="2781962"/>
    <lineage>
        <taxon>Bacteria</taxon>
        <taxon>Bacillati</taxon>
        <taxon>Actinomycetota</taxon>
        <taxon>Actinomycetes</taxon>
        <taxon>Micrococcales</taxon>
        <taxon>Microbacteriaceae</taxon>
        <taxon>Agromyces</taxon>
    </lineage>
</organism>
<reference evidence="7" key="1">
    <citation type="submission" date="2021-03" db="EMBL/GenBank/DDBJ databases">
        <title>Agromyces archimandritus sp. nov., isolated from the cockroach Archimandrita tessellata.</title>
        <authorList>
            <person name="Guzman J."/>
            <person name="Ortuzar M."/>
            <person name="Poehlein A."/>
            <person name="Daniel R."/>
            <person name="Trujillo M."/>
            <person name="Vilcinskas A."/>
        </authorList>
    </citation>
    <scope>NUCLEOTIDE SEQUENCE</scope>
    <source>
        <strain evidence="7">G127AT</strain>
    </source>
</reference>
<dbReference type="Proteomes" id="UP000671914">
    <property type="component" value="Chromosome"/>
</dbReference>
<keyword evidence="3" id="KW-0520">NAD</keyword>
<dbReference type="Pfam" id="PF02826">
    <property type="entry name" value="2-Hacid_dh_C"/>
    <property type="match status" value="1"/>
</dbReference>
<dbReference type="SUPFAM" id="SSF52283">
    <property type="entry name" value="Formate/glycerate dehydrogenase catalytic domain-like"/>
    <property type="match status" value="1"/>
</dbReference>
<dbReference type="GO" id="GO:0016618">
    <property type="term" value="F:hydroxypyruvate reductase [NAD(P)H] activity"/>
    <property type="evidence" value="ECO:0007669"/>
    <property type="project" value="TreeGrafter"/>
</dbReference>
<evidence type="ECO:0000256" key="1">
    <source>
        <dbReference type="ARBA" id="ARBA00005854"/>
    </source>
</evidence>
<dbReference type="InterPro" id="IPR036291">
    <property type="entry name" value="NAD(P)-bd_dom_sf"/>
</dbReference>
<evidence type="ECO:0000313" key="7">
    <source>
        <dbReference type="EMBL" id="QTX05862.1"/>
    </source>
</evidence>
<dbReference type="SUPFAM" id="SSF51735">
    <property type="entry name" value="NAD(P)-binding Rossmann-fold domains"/>
    <property type="match status" value="1"/>
</dbReference>
<evidence type="ECO:0000259" key="5">
    <source>
        <dbReference type="Pfam" id="PF00389"/>
    </source>
</evidence>
<dbReference type="InterPro" id="IPR050223">
    <property type="entry name" value="D-isomer_2-hydroxyacid_DH"/>
</dbReference>
<dbReference type="AlphaFoldDB" id="A0A975FPX6"/>
<protein>
    <submittedName>
        <fullName evidence="7">Dehydrogenase</fullName>
    </submittedName>
</protein>
<dbReference type="PANTHER" id="PTHR10996:SF178">
    <property type="entry name" value="2-HYDROXYACID DEHYDROGENASE YGL185C-RELATED"/>
    <property type="match status" value="1"/>
</dbReference>
<dbReference type="PANTHER" id="PTHR10996">
    <property type="entry name" value="2-HYDROXYACID DEHYDROGENASE-RELATED"/>
    <property type="match status" value="1"/>
</dbReference>
<comment type="similarity">
    <text evidence="1 4">Belongs to the D-isomer specific 2-hydroxyacid dehydrogenase family.</text>
</comment>
<evidence type="ECO:0000256" key="2">
    <source>
        <dbReference type="ARBA" id="ARBA00023002"/>
    </source>
</evidence>
<gene>
    <name evidence="7" type="ORF">G127AT_06600</name>
</gene>
<feature type="domain" description="D-isomer specific 2-hydroxyacid dehydrogenase NAD-binding" evidence="6">
    <location>
        <begin position="125"/>
        <end position="301"/>
    </location>
</feature>
<dbReference type="GO" id="GO:0051287">
    <property type="term" value="F:NAD binding"/>
    <property type="evidence" value="ECO:0007669"/>
    <property type="project" value="InterPro"/>
</dbReference>
<dbReference type="EMBL" id="CP071696">
    <property type="protein sequence ID" value="QTX05862.1"/>
    <property type="molecule type" value="Genomic_DNA"/>
</dbReference>
<dbReference type="GO" id="GO:0005829">
    <property type="term" value="C:cytosol"/>
    <property type="evidence" value="ECO:0007669"/>
    <property type="project" value="TreeGrafter"/>
</dbReference>
<evidence type="ECO:0000313" key="8">
    <source>
        <dbReference type="Proteomes" id="UP000671914"/>
    </source>
</evidence>
<evidence type="ECO:0000256" key="3">
    <source>
        <dbReference type="ARBA" id="ARBA00023027"/>
    </source>
</evidence>
<dbReference type="Gene3D" id="3.40.50.720">
    <property type="entry name" value="NAD(P)-binding Rossmann-like Domain"/>
    <property type="match status" value="2"/>
</dbReference>
<dbReference type="InterPro" id="IPR006140">
    <property type="entry name" value="D-isomer_DH_NAD-bd"/>
</dbReference>
<sequence>MSGSTIAPGFTRPIGVSRDFLGADGRNVWGDIGLDGFEQHGLAWEYLEQDVTRLRPADLDGRPAVVFAEPAVTAASLAGVANPPLVLARFGVGYDAVDVAACSRAGIAVTITPDGAQRPVATAALALLLGAMLNLGAKDRLVRRGTWGDRTAWMGRGLTGATVGIIGFGSTATDFARLLAPFKVTLLASDPYCPPERAAAAGAELVSPGDLARRSDAVVVMALLTEETRHLVDAGFLAAMKAGATLVNVARGPIVDEAALAAALASGSIRAAALDVFETEPLPMRSPLVAQERVLLSPHSAAWTDEMSLGNGRSAVRAVLDALAGRTPRFTVDRAFASSPAWNARLAARRPPEWGVAQNLAS</sequence>
<name>A0A975FPX6_9MICO</name>
<accession>A0A975FPX6</accession>
<feature type="domain" description="D-isomer specific 2-hydroxyacid dehydrogenase catalytic" evidence="5">
    <location>
        <begin position="65"/>
        <end position="332"/>
    </location>
</feature>
<evidence type="ECO:0000256" key="4">
    <source>
        <dbReference type="RuleBase" id="RU003719"/>
    </source>
</evidence>